<protein>
    <submittedName>
        <fullName evidence="1">Uncharacterized protein</fullName>
    </submittedName>
</protein>
<accession>A0A1B6DS26</accession>
<name>A0A1B6DS26_9HEMI</name>
<gene>
    <name evidence="1" type="ORF">g.45962</name>
</gene>
<evidence type="ECO:0000313" key="1">
    <source>
        <dbReference type="EMBL" id="JAS28482.1"/>
    </source>
</evidence>
<feature type="non-terminal residue" evidence="1">
    <location>
        <position position="1"/>
    </location>
</feature>
<reference evidence="1" key="1">
    <citation type="submission" date="2015-12" db="EMBL/GenBank/DDBJ databases">
        <title>De novo transcriptome assembly of four potential Pierce s Disease insect vectors from Arizona vineyards.</title>
        <authorList>
            <person name="Tassone E.E."/>
        </authorList>
    </citation>
    <scope>NUCLEOTIDE SEQUENCE</scope>
</reference>
<dbReference type="AlphaFoldDB" id="A0A1B6DS26"/>
<sequence>VISQIISKDEDDLPDKNSKVLFKDVGTDTVGSGYHRTGSVMSLGSEDGTGSRRVSMTSELFQLWLASSPIKRAKSPNRRRASGEWRKQLGLLDEGELFMELIRDVS</sequence>
<organism evidence="1">
    <name type="scientific">Clastoptera arizonana</name>
    <name type="common">Arizona spittle bug</name>
    <dbReference type="NCBI Taxonomy" id="38151"/>
    <lineage>
        <taxon>Eukaryota</taxon>
        <taxon>Metazoa</taxon>
        <taxon>Ecdysozoa</taxon>
        <taxon>Arthropoda</taxon>
        <taxon>Hexapoda</taxon>
        <taxon>Insecta</taxon>
        <taxon>Pterygota</taxon>
        <taxon>Neoptera</taxon>
        <taxon>Paraneoptera</taxon>
        <taxon>Hemiptera</taxon>
        <taxon>Auchenorrhyncha</taxon>
        <taxon>Cercopoidea</taxon>
        <taxon>Clastopteridae</taxon>
        <taxon>Clastoptera</taxon>
    </lineage>
</organism>
<dbReference type="EMBL" id="GEDC01008816">
    <property type="protein sequence ID" value="JAS28482.1"/>
    <property type="molecule type" value="Transcribed_RNA"/>
</dbReference>
<proteinExistence type="predicted"/>
<feature type="non-terminal residue" evidence="1">
    <location>
        <position position="106"/>
    </location>
</feature>